<dbReference type="PANTHER" id="PTHR13228:SF3">
    <property type="entry name" value="CONSERVED OLIGOMERIC GOLGI COMPLEX SUBUNIT 5"/>
    <property type="match status" value="1"/>
</dbReference>
<dbReference type="eggNOG" id="ENOG502QQP3">
    <property type="taxonomic scope" value="Eukaryota"/>
</dbReference>
<dbReference type="Pfam" id="PF10392">
    <property type="entry name" value="COG5_N"/>
    <property type="match status" value="1"/>
</dbReference>
<dbReference type="AlphaFoldDB" id="U4KV46"/>
<evidence type="ECO:0000259" key="7">
    <source>
        <dbReference type="Pfam" id="PF20649"/>
    </source>
</evidence>
<feature type="region of interest" description="Disordered" evidence="5">
    <location>
        <begin position="1"/>
        <end position="42"/>
    </location>
</feature>
<sequence>MSTFTTTSPPPASEALTSSSAALSLPPAPSAPLESAAAPTADDDEDTYLDLPLFLSPSFSPYTFANTLITSTNDLSDPQLDLTTPLSRVLFDLQEIDTHIHTLTTSSALPLLSYTGSSHSASEKVLEVVEAQVAGLKAAYERLKSEVVIKGQQSAEVLLVVERLHSVTTQLREISRALGVGRQLEVLIAELSKGDKLGEGEQGDYKALVRAAQSIREIREGRVLEGVDDGVLLVKELRQGVFQPAELYVASVAREKVWGFEPVSVAVTQGGGAGGGNGFSVAKGEMKQKAAAGALALYLLGENGEQLKGAVQKAVNEAVIACLNTLTTSLTALTTLDRTVAGVAARCQNLVALQLLLDEIPLPEDSVASGAELDGAVSTEGAVPEGKKSLLDPLLEQLDTTSLPSMFFRSVAAGLEPRIRGVVDRGGANARILKGAKDRVKSALKACVERGLLGMEDSRGVEFEIAVMTGAAGILGR</sequence>
<feature type="domain" description="Conserved oligomeric Golgi complex subunit 5 N-terminal" evidence="6">
    <location>
        <begin position="54"/>
        <end position="184"/>
    </location>
</feature>
<dbReference type="Proteomes" id="UP000018144">
    <property type="component" value="Unassembled WGS sequence"/>
</dbReference>
<evidence type="ECO:0000256" key="4">
    <source>
        <dbReference type="ARBA" id="ARBA00023136"/>
    </source>
</evidence>
<feature type="domain" description="Conserved oligomeric Golgi complex subunit 5 helical" evidence="7">
    <location>
        <begin position="287"/>
        <end position="446"/>
    </location>
</feature>
<reference evidence="8 10" key="1">
    <citation type="journal article" date="2013" name="PLoS Genet.">
        <title>The genome and development-dependent transcriptomes of Pyronema confluens: a window into fungal evolution.</title>
        <authorList>
            <person name="Traeger S."/>
            <person name="Altegoer F."/>
            <person name="Freitag M."/>
            <person name="Gabaldon T."/>
            <person name="Kempken F."/>
            <person name="Kumar A."/>
            <person name="Marcet-Houben M."/>
            <person name="Poggeler S."/>
            <person name="Stajich J.E."/>
            <person name="Nowrousian M."/>
        </authorList>
    </citation>
    <scope>NUCLEOTIDE SEQUENCE [LARGE SCALE GENOMIC DNA]</scope>
    <source>
        <strain evidence="10">CBS 100304</strain>
        <strain evidence="8">CBS100304</strain>
        <tissue evidence="8">Vegetative mycelium</tissue>
    </source>
</reference>
<evidence type="ECO:0000259" key="6">
    <source>
        <dbReference type="Pfam" id="PF10392"/>
    </source>
</evidence>
<gene>
    <name evidence="8" type="ORF">PCON_04935</name>
    <name evidence="9" type="ORF">PCON_06213</name>
</gene>
<dbReference type="InterPro" id="IPR019465">
    <property type="entry name" value="Cog5"/>
</dbReference>
<dbReference type="EMBL" id="HF935303">
    <property type="protein sequence ID" value="CCX06626.1"/>
    <property type="molecule type" value="Genomic_DNA"/>
</dbReference>
<feature type="compositionally biased region" description="Low complexity" evidence="5">
    <location>
        <begin position="13"/>
        <end position="40"/>
    </location>
</feature>
<evidence type="ECO:0000313" key="9">
    <source>
        <dbReference type="EMBL" id="CCX06626.1"/>
    </source>
</evidence>
<dbReference type="Pfam" id="PF20649">
    <property type="entry name" value="COG5_C"/>
    <property type="match status" value="1"/>
</dbReference>
<proteinExistence type="predicted"/>
<evidence type="ECO:0000313" key="10">
    <source>
        <dbReference type="Proteomes" id="UP000018144"/>
    </source>
</evidence>
<keyword evidence="4" id="KW-0472">Membrane</keyword>
<dbReference type="GO" id="GO:0006891">
    <property type="term" value="P:intra-Golgi vesicle-mediated transport"/>
    <property type="evidence" value="ECO:0007669"/>
    <property type="project" value="InterPro"/>
</dbReference>
<dbReference type="EMBL" id="HF935249">
    <property type="protein sequence ID" value="CCX05348.1"/>
    <property type="molecule type" value="Genomic_DNA"/>
</dbReference>
<accession>U4KV46</accession>
<protein>
    <recommendedName>
        <fullName evidence="2">Conserved oligomeric Golgi complex subunit 5</fullName>
    </recommendedName>
</protein>
<evidence type="ECO:0000256" key="2">
    <source>
        <dbReference type="ARBA" id="ARBA00020974"/>
    </source>
</evidence>
<evidence type="ECO:0000256" key="5">
    <source>
        <dbReference type="SAM" id="MobiDB-lite"/>
    </source>
</evidence>
<dbReference type="InterPro" id="IPR049176">
    <property type="entry name" value="COG5_N"/>
</dbReference>
<evidence type="ECO:0000313" key="8">
    <source>
        <dbReference type="EMBL" id="CCX05348.1"/>
    </source>
</evidence>
<dbReference type="GO" id="GO:0017119">
    <property type="term" value="C:Golgi transport complex"/>
    <property type="evidence" value="ECO:0007669"/>
    <property type="project" value="InterPro"/>
</dbReference>
<evidence type="ECO:0000256" key="3">
    <source>
        <dbReference type="ARBA" id="ARBA00023034"/>
    </source>
</evidence>
<dbReference type="GO" id="GO:0000139">
    <property type="term" value="C:Golgi membrane"/>
    <property type="evidence" value="ECO:0007669"/>
    <property type="project" value="UniProtKB-SubCell"/>
</dbReference>
<name>U4KV46_PYROM</name>
<keyword evidence="10" id="KW-1185">Reference proteome</keyword>
<evidence type="ECO:0000256" key="1">
    <source>
        <dbReference type="ARBA" id="ARBA00004395"/>
    </source>
</evidence>
<dbReference type="OrthoDB" id="18786at2759"/>
<dbReference type="PANTHER" id="PTHR13228">
    <property type="entry name" value="CONSERVED OLIGOMERIC GOLGI COMPLEX COMPONENT 5"/>
    <property type="match status" value="1"/>
</dbReference>
<organism evidence="8 10">
    <name type="scientific">Pyronema omphalodes (strain CBS 100304)</name>
    <name type="common">Pyronema confluens</name>
    <dbReference type="NCBI Taxonomy" id="1076935"/>
    <lineage>
        <taxon>Eukaryota</taxon>
        <taxon>Fungi</taxon>
        <taxon>Dikarya</taxon>
        <taxon>Ascomycota</taxon>
        <taxon>Pezizomycotina</taxon>
        <taxon>Pezizomycetes</taxon>
        <taxon>Pezizales</taxon>
        <taxon>Pyronemataceae</taxon>
        <taxon>Pyronema</taxon>
    </lineage>
</organism>
<keyword evidence="3" id="KW-0333">Golgi apparatus</keyword>
<dbReference type="InterPro" id="IPR048485">
    <property type="entry name" value="COG5_helical"/>
</dbReference>
<dbReference type="STRING" id="1076935.U4KV46"/>
<comment type="subcellular location">
    <subcellularLocation>
        <location evidence="1">Golgi apparatus membrane</location>
        <topology evidence="1">Peripheral membrane protein</topology>
    </subcellularLocation>
</comment>